<dbReference type="GO" id="GO:0016020">
    <property type="term" value="C:membrane"/>
    <property type="evidence" value="ECO:0007669"/>
    <property type="project" value="UniProtKB-SubCell"/>
</dbReference>
<evidence type="ECO:0000256" key="3">
    <source>
        <dbReference type="ARBA" id="ARBA00022448"/>
    </source>
</evidence>
<evidence type="ECO:0000256" key="9">
    <source>
        <dbReference type="ARBA" id="ARBA00023136"/>
    </source>
</evidence>
<keyword evidence="4 11" id="KW-0812">Transmembrane</keyword>
<feature type="domain" description="ABC transporter" evidence="12">
    <location>
        <begin position="1294"/>
        <end position="1523"/>
    </location>
</feature>
<accession>A0A0C3QD54</accession>
<evidence type="ECO:0000256" key="6">
    <source>
        <dbReference type="ARBA" id="ARBA00022741"/>
    </source>
</evidence>
<dbReference type="InterPro" id="IPR003439">
    <property type="entry name" value="ABC_transporter-like_ATP-bd"/>
</dbReference>
<dbReference type="InterPro" id="IPR017871">
    <property type="entry name" value="ABC_transporter-like_CS"/>
</dbReference>
<keyword evidence="14" id="KW-1185">Reference proteome</keyword>
<dbReference type="GO" id="GO:0016887">
    <property type="term" value="F:ATP hydrolysis activity"/>
    <property type="evidence" value="ECO:0007669"/>
    <property type="project" value="InterPro"/>
</dbReference>
<dbReference type="EMBL" id="KN822990">
    <property type="protein sequence ID" value="KIO28810.1"/>
    <property type="molecule type" value="Genomic_DNA"/>
</dbReference>
<dbReference type="SMART" id="SM00382">
    <property type="entry name" value="AAA"/>
    <property type="match status" value="2"/>
</dbReference>
<dbReference type="Pfam" id="PF12698">
    <property type="entry name" value="ABC2_membrane_3"/>
    <property type="match status" value="1"/>
</dbReference>
<feature type="transmembrane region" description="Helical" evidence="11">
    <location>
        <begin position="224"/>
        <end position="245"/>
    </location>
</feature>
<feature type="transmembrane region" description="Helical" evidence="11">
    <location>
        <begin position="415"/>
        <end position="436"/>
    </location>
</feature>
<dbReference type="GO" id="GO:0005524">
    <property type="term" value="F:ATP binding"/>
    <property type="evidence" value="ECO:0007669"/>
    <property type="project" value="UniProtKB-KW"/>
</dbReference>
<reference evidence="13 14" key="1">
    <citation type="submission" date="2014-04" db="EMBL/GenBank/DDBJ databases">
        <authorList>
            <consortium name="DOE Joint Genome Institute"/>
            <person name="Kuo A."/>
            <person name="Girlanda M."/>
            <person name="Perotto S."/>
            <person name="Kohler A."/>
            <person name="Nagy L.G."/>
            <person name="Floudas D."/>
            <person name="Copeland A."/>
            <person name="Barry K.W."/>
            <person name="Cichocki N."/>
            <person name="Veneault-Fourrey C."/>
            <person name="LaButti K."/>
            <person name="Lindquist E.A."/>
            <person name="Lipzen A."/>
            <person name="Lundell T."/>
            <person name="Morin E."/>
            <person name="Murat C."/>
            <person name="Sun H."/>
            <person name="Tunlid A."/>
            <person name="Henrissat B."/>
            <person name="Grigoriev I.V."/>
            <person name="Hibbett D.S."/>
            <person name="Martin F."/>
            <person name="Nordberg H.P."/>
            <person name="Cantor M.N."/>
            <person name="Hua S.X."/>
        </authorList>
    </citation>
    <scope>NUCLEOTIDE SEQUENCE [LARGE SCALE GENOMIC DNA]</scope>
    <source>
        <strain evidence="13 14">MUT 4182</strain>
    </source>
</reference>
<dbReference type="InterPro" id="IPR027417">
    <property type="entry name" value="P-loop_NTPase"/>
</dbReference>
<keyword evidence="6" id="KW-0547">Nucleotide-binding</keyword>
<dbReference type="GO" id="GO:0140359">
    <property type="term" value="F:ABC-type transporter activity"/>
    <property type="evidence" value="ECO:0007669"/>
    <property type="project" value="InterPro"/>
</dbReference>
<evidence type="ECO:0000256" key="4">
    <source>
        <dbReference type="ARBA" id="ARBA00022692"/>
    </source>
</evidence>
<protein>
    <recommendedName>
        <fullName evidence="12">ABC transporter domain-containing protein</fullName>
    </recommendedName>
</protein>
<feature type="transmembrane region" description="Helical" evidence="11">
    <location>
        <begin position="337"/>
        <end position="356"/>
    </location>
</feature>
<dbReference type="PROSITE" id="PS50893">
    <property type="entry name" value="ABC_TRANSPORTER_2"/>
    <property type="match status" value="2"/>
</dbReference>
<feature type="transmembrane region" description="Helical" evidence="11">
    <location>
        <begin position="1224"/>
        <end position="1246"/>
    </location>
</feature>
<feature type="transmembrane region" description="Helical" evidence="11">
    <location>
        <begin position="363"/>
        <end position="383"/>
    </location>
</feature>
<dbReference type="OrthoDB" id="8061355at2759"/>
<evidence type="ECO:0000313" key="13">
    <source>
        <dbReference type="EMBL" id="KIO28810.1"/>
    </source>
</evidence>
<evidence type="ECO:0000256" key="1">
    <source>
        <dbReference type="ARBA" id="ARBA00004141"/>
    </source>
</evidence>
<feature type="transmembrane region" description="Helical" evidence="11">
    <location>
        <begin position="1035"/>
        <end position="1055"/>
    </location>
</feature>
<comment type="subcellular location">
    <subcellularLocation>
        <location evidence="1">Membrane</location>
        <topology evidence="1">Multi-pass membrane protein</topology>
    </subcellularLocation>
</comment>
<keyword evidence="9 11" id="KW-0472">Membrane</keyword>
<dbReference type="CDD" id="cd03263">
    <property type="entry name" value="ABC_subfamily_A"/>
    <property type="match status" value="2"/>
</dbReference>
<dbReference type="STRING" id="1051891.A0A0C3QD54"/>
<evidence type="ECO:0000256" key="5">
    <source>
        <dbReference type="ARBA" id="ARBA00022737"/>
    </source>
</evidence>
<reference evidence="14" key="2">
    <citation type="submission" date="2015-01" db="EMBL/GenBank/DDBJ databases">
        <title>Evolutionary Origins and Diversification of the Mycorrhizal Mutualists.</title>
        <authorList>
            <consortium name="DOE Joint Genome Institute"/>
            <consortium name="Mycorrhizal Genomics Consortium"/>
            <person name="Kohler A."/>
            <person name="Kuo A."/>
            <person name="Nagy L.G."/>
            <person name="Floudas D."/>
            <person name="Copeland A."/>
            <person name="Barry K.W."/>
            <person name="Cichocki N."/>
            <person name="Veneault-Fourrey C."/>
            <person name="LaButti K."/>
            <person name="Lindquist E.A."/>
            <person name="Lipzen A."/>
            <person name="Lundell T."/>
            <person name="Morin E."/>
            <person name="Murat C."/>
            <person name="Riley R."/>
            <person name="Ohm R."/>
            <person name="Sun H."/>
            <person name="Tunlid A."/>
            <person name="Henrissat B."/>
            <person name="Grigoriev I.V."/>
            <person name="Hibbett D.S."/>
            <person name="Martin F."/>
        </authorList>
    </citation>
    <scope>NUCLEOTIDE SEQUENCE [LARGE SCALE GENOMIC DNA]</scope>
    <source>
        <strain evidence="14">MUT 4182</strain>
    </source>
</reference>
<feature type="transmembrane region" description="Helical" evidence="11">
    <location>
        <begin position="1179"/>
        <end position="1204"/>
    </location>
</feature>
<proteinExistence type="inferred from homology"/>
<dbReference type="PANTHER" id="PTHR19229:SF36">
    <property type="entry name" value="ATP-BINDING CASSETTE SUB-FAMILY A MEMBER 2"/>
    <property type="match status" value="1"/>
</dbReference>
<feature type="transmembrane region" description="Helical" evidence="11">
    <location>
        <begin position="1142"/>
        <end position="1167"/>
    </location>
</feature>
<dbReference type="Pfam" id="PF00005">
    <property type="entry name" value="ABC_tran"/>
    <property type="match status" value="2"/>
</dbReference>
<feature type="transmembrane region" description="Helical" evidence="11">
    <location>
        <begin position="1081"/>
        <end position="1100"/>
    </location>
</feature>
<dbReference type="PROSITE" id="PS00211">
    <property type="entry name" value="ABC_TRANSPORTER_1"/>
    <property type="match status" value="2"/>
</dbReference>
<feature type="transmembrane region" description="Helical" evidence="11">
    <location>
        <begin position="274"/>
        <end position="296"/>
    </location>
</feature>
<evidence type="ECO:0000259" key="12">
    <source>
        <dbReference type="PROSITE" id="PS50893"/>
    </source>
</evidence>
<feature type="region of interest" description="Disordered" evidence="10">
    <location>
        <begin position="1256"/>
        <end position="1285"/>
    </location>
</feature>
<name>A0A0C3QD54_9AGAM</name>
<dbReference type="GO" id="GO:0005319">
    <property type="term" value="F:lipid transporter activity"/>
    <property type="evidence" value="ECO:0007669"/>
    <property type="project" value="TreeGrafter"/>
</dbReference>
<organism evidence="13 14">
    <name type="scientific">Tulasnella calospora MUT 4182</name>
    <dbReference type="NCBI Taxonomy" id="1051891"/>
    <lineage>
        <taxon>Eukaryota</taxon>
        <taxon>Fungi</taxon>
        <taxon>Dikarya</taxon>
        <taxon>Basidiomycota</taxon>
        <taxon>Agaricomycotina</taxon>
        <taxon>Agaricomycetes</taxon>
        <taxon>Cantharellales</taxon>
        <taxon>Tulasnellaceae</taxon>
        <taxon>Tulasnella</taxon>
    </lineage>
</organism>
<comment type="similarity">
    <text evidence="2">Belongs to the ABC transporter superfamily. ABCA family.</text>
</comment>
<keyword evidence="7" id="KW-0067">ATP-binding</keyword>
<evidence type="ECO:0000256" key="10">
    <source>
        <dbReference type="SAM" id="MobiDB-lite"/>
    </source>
</evidence>
<sequence>MALNPRLFFRQLFALTVYKNWVVLGNHWFLNILRCFIIPVAFAVFLGYMPNFLVRSSDLGFGSPAPIYNLADVFNGGKLVWVDITDRTGSPSADQIMDIVARPLSSSRRQSVVKVDDLDALELACPTNYNGRSSCYAGVIFNGLPRSNDSASPIYYIIRGDQGQTYVNVKRHTGDYEKNFLPIQWAIDSAIIELKTGVKPPTPLEQPYTMKTNEEQAAETRRQFLSFIDAVLVVAFWLFFAGLAYQMAGSIARERASELSTHLQAMGCLRSARALSWFVSISLPYVPAWIIAAGFWHAKIFTTTNIGTLIGVNLVAGFSISTWSIFVATFFGNSPQLSAICTTGIGFVSAILAMVFGHSSFAALLFTLFLPPSFLVFALRALAQEAVYEQQLANAVRDGYSTEVWFDPDSPEFSLGIPMLFAIISIFLYPCLALWLERLLYDPKPAPSLNRKPGFFAQLFGRGGGSASTQAGEGSQYAIRIQNLSKIWNPGKKKEVVAIRDLSLSIPRNGVYVVLGSNGSGKSTLHGIIGNIISPTCGSITFGGADARPARGSIGIVPQKNVLFPELTCYQTVRLWSAIKRPLGSSESKQALEQLLVDCDLSRKMHARSGEMSGGQKRKLQLAIGLVGGSNIVLVDEATSGVDPLSRRAIWRALIAVRETRTIIFTTHFLDEADLLGDEIAILAAPGKLLAHGPPVALKSELGHGYVLQTVLAENHSSESARSEHCQAILNRVKTIAPAAAIHTSNDKSISFQLGTANTKVVSSLLGLVESEKHNLGIKSYDTHGTSLEEVFLILMEKESSESEKQITSESEKLTPSIGAAPVDYDDNDAVRASPLSDGRKTSVFSQALVICLKRFMVARRSFLPPILALACLLCASIIPLRYMNKRHESCALKADSDWYYTQNLYLPSAGMYGIGNGNLGAYSTVVSPFDLTSYLGNITDFEVGPIPSGVTFNDFIAANYKNISTGGLSLDPSSRQALIAYQSEAYSVAGPALLNLASNIMLNQIENSKGPKIIAQYSEFPANFPTGTADALKWIGFFGLGVAVFPAFAALYVARERISTVKAMQLGNGLTPAAHHLGHLLAEMPIILIGSTVAIAVFGTMNDPQFMETGLLWFLFVLYGISATLFSFLAALFLSSPLMAFAIVAVFNVVVGYILYLAAYLLTLTYAPPASSSRDTLIVHFVMGLLGPLPSLFRSVLVSLNVFSLRCDGFGHYTGSSMAGMKFYGGPILYFILYIVILFSLLVWIDSGYPLPSRLSSRRAATGKDDSTAASRQAPDVTEEKQRVLAPSNNDPLRVLGISKQFARSKVKAVDGVTFGVGGETVGLLGPNGAGKTTTFNMIRGGIKPDTGDVRVNGVSIREDANGARVGLGLCPQFTAIDPQLTVREHLEIYGRLKGLRGLELKQNVVTLLRMAELAQYRDRLASKLSGGNQRKMSLAIALMGNPSVLLIDEYSTGIDPATKRHMWATLKQLSVGKAVLITTHSMEEAAYLSNRVAIISGRLLAIGTVEDLVSRHPMYEVHVSCQTLEARQRAQVVLSNLFPDCRPADDVATRWEVPVSDGRTLSALFSALSSQDMPEYAVERLSLESVFLKTIRNNDAAMEREDGPRRKKWLGVF</sequence>
<evidence type="ECO:0000256" key="7">
    <source>
        <dbReference type="ARBA" id="ARBA00022840"/>
    </source>
</evidence>
<dbReference type="HOGENOM" id="CLU_001640_1_0_1"/>
<dbReference type="SUPFAM" id="SSF52540">
    <property type="entry name" value="P-loop containing nucleoside triphosphate hydrolases"/>
    <property type="match status" value="2"/>
</dbReference>
<evidence type="ECO:0000256" key="2">
    <source>
        <dbReference type="ARBA" id="ARBA00008869"/>
    </source>
</evidence>
<dbReference type="Proteomes" id="UP000054248">
    <property type="component" value="Unassembled WGS sequence"/>
</dbReference>
<evidence type="ECO:0000313" key="14">
    <source>
        <dbReference type="Proteomes" id="UP000054248"/>
    </source>
</evidence>
<keyword evidence="3" id="KW-0813">Transport</keyword>
<dbReference type="Gene3D" id="3.40.50.300">
    <property type="entry name" value="P-loop containing nucleotide triphosphate hydrolases"/>
    <property type="match status" value="2"/>
</dbReference>
<feature type="transmembrane region" description="Helical" evidence="11">
    <location>
        <begin position="863"/>
        <end position="884"/>
    </location>
</feature>
<evidence type="ECO:0000256" key="8">
    <source>
        <dbReference type="ARBA" id="ARBA00022989"/>
    </source>
</evidence>
<dbReference type="InterPro" id="IPR003593">
    <property type="entry name" value="AAA+_ATPase"/>
</dbReference>
<keyword evidence="8 11" id="KW-1133">Transmembrane helix</keyword>
<keyword evidence="5" id="KW-0677">Repeat</keyword>
<feature type="domain" description="ABC transporter" evidence="12">
    <location>
        <begin position="479"/>
        <end position="711"/>
    </location>
</feature>
<feature type="transmembrane region" description="Helical" evidence="11">
    <location>
        <begin position="308"/>
        <end position="331"/>
    </location>
</feature>
<dbReference type="PANTHER" id="PTHR19229">
    <property type="entry name" value="ATP-BINDING CASSETTE TRANSPORTER SUBFAMILY A ABCA"/>
    <property type="match status" value="1"/>
</dbReference>
<gene>
    <name evidence="13" type="ORF">M407DRAFT_71373</name>
</gene>
<dbReference type="InterPro" id="IPR013525">
    <property type="entry name" value="ABC2_TM"/>
</dbReference>
<feature type="transmembrane region" description="Helical" evidence="11">
    <location>
        <begin position="1112"/>
        <end position="1135"/>
    </location>
</feature>
<evidence type="ECO:0000256" key="11">
    <source>
        <dbReference type="SAM" id="Phobius"/>
    </source>
</evidence>
<dbReference type="InterPro" id="IPR026082">
    <property type="entry name" value="ABCA"/>
</dbReference>
<feature type="transmembrane region" description="Helical" evidence="11">
    <location>
        <begin position="28"/>
        <end position="49"/>
    </location>
</feature>